<dbReference type="Gene3D" id="1.10.1380.10">
    <property type="entry name" value="Neutral endopeptidase , domain2"/>
    <property type="match status" value="1"/>
</dbReference>
<evidence type="ECO:0000313" key="2">
    <source>
        <dbReference type="Proteomes" id="UP000821866"/>
    </source>
</evidence>
<dbReference type="GO" id="GO:0008237">
    <property type="term" value="F:metallopeptidase activity"/>
    <property type="evidence" value="ECO:0007669"/>
    <property type="project" value="InterPro"/>
</dbReference>
<protein>
    <submittedName>
        <fullName evidence="1">Uncharacterized protein</fullName>
    </submittedName>
</protein>
<organism evidence="1 2">
    <name type="scientific">Rhipicephalus microplus</name>
    <name type="common">Cattle tick</name>
    <name type="synonym">Boophilus microplus</name>
    <dbReference type="NCBI Taxonomy" id="6941"/>
    <lineage>
        <taxon>Eukaryota</taxon>
        <taxon>Metazoa</taxon>
        <taxon>Ecdysozoa</taxon>
        <taxon>Arthropoda</taxon>
        <taxon>Chelicerata</taxon>
        <taxon>Arachnida</taxon>
        <taxon>Acari</taxon>
        <taxon>Parasitiformes</taxon>
        <taxon>Ixodida</taxon>
        <taxon>Ixodoidea</taxon>
        <taxon>Ixodidae</taxon>
        <taxon>Rhipicephalinae</taxon>
        <taxon>Rhipicephalus</taxon>
        <taxon>Boophilus</taxon>
    </lineage>
</organism>
<keyword evidence="2" id="KW-1185">Reference proteome</keyword>
<name>A0A9J6DZ39_RHIMP</name>
<sequence length="465" mass="50970">MFGPTTTVKLKSSRYVRNYLPAALRELPARAVMNYAAFLVLIRLAPFFPEKHLGLRQLFFKDLRGRTFADAIDSRVLCLMAVETVLPSCLVKVSMRQANDERERISNRLAYLENAFSRRISNLAWISEYEALVQRYQLKRRRLASFAHGNESCANASSAAGYPTGKPVEFYQVVARSQQRAKLSAQSTSSLPSALLSPLRTRTSYDASRQRVPVPAALFNASVPSKGTLFRLHLSRYAVRFYHALVEKLFNAVYDRSSIGFAREPKKLAAESPIVATKATEGHSDGDEALCLESLVNTEMPSVMNLAQPPYLCVAIAAKCEVRSTSGPVGEDPCTESGAQLGADAHCELGNVGASSSSRCERRSPEEDACIAQPSVKLPASQGVRKLTKNPDCRGIIAEETGETSSALLMLQADFSKIEVGGRHLFVELGRAVPLRSIVLLEARGALRGSAFRPNDTPWFGDPLP</sequence>
<dbReference type="VEuPathDB" id="VectorBase:LOC119185212"/>
<comment type="caution">
    <text evidence="1">The sequence shown here is derived from an EMBL/GenBank/DDBJ whole genome shotgun (WGS) entry which is preliminary data.</text>
</comment>
<dbReference type="EMBL" id="JABSTU010000006">
    <property type="protein sequence ID" value="KAH8027121.1"/>
    <property type="molecule type" value="Genomic_DNA"/>
</dbReference>
<accession>A0A9J6DZ39</accession>
<reference evidence="1" key="1">
    <citation type="journal article" date="2020" name="Cell">
        <title>Large-Scale Comparative Analyses of Tick Genomes Elucidate Their Genetic Diversity and Vector Capacities.</title>
        <authorList>
            <consortium name="Tick Genome and Microbiome Consortium (TIGMIC)"/>
            <person name="Jia N."/>
            <person name="Wang J."/>
            <person name="Shi W."/>
            <person name="Du L."/>
            <person name="Sun Y."/>
            <person name="Zhan W."/>
            <person name="Jiang J.F."/>
            <person name="Wang Q."/>
            <person name="Zhang B."/>
            <person name="Ji P."/>
            <person name="Bell-Sakyi L."/>
            <person name="Cui X.M."/>
            <person name="Yuan T.T."/>
            <person name="Jiang B.G."/>
            <person name="Yang W.F."/>
            <person name="Lam T.T."/>
            <person name="Chang Q.C."/>
            <person name="Ding S.J."/>
            <person name="Wang X.J."/>
            <person name="Zhu J.G."/>
            <person name="Ruan X.D."/>
            <person name="Zhao L."/>
            <person name="Wei J.T."/>
            <person name="Ye R.Z."/>
            <person name="Que T.C."/>
            <person name="Du C.H."/>
            <person name="Zhou Y.H."/>
            <person name="Cheng J.X."/>
            <person name="Dai P.F."/>
            <person name="Guo W.B."/>
            <person name="Han X.H."/>
            <person name="Huang E.J."/>
            <person name="Li L.F."/>
            <person name="Wei W."/>
            <person name="Gao Y.C."/>
            <person name="Liu J.Z."/>
            <person name="Shao H.Z."/>
            <person name="Wang X."/>
            <person name="Wang C.C."/>
            <person name="Yang T.C."/>
            <person name="Huo Q.B."/>
            <person name="Li W."/>
            <person name="Chen H.Y."/>
            <person name="Chen S.E."/>
            <person name="Zhou L.G."/>
            <person name="Ni X.B."/>
            <person name="Tian J.H."/>
            <person name="Sheng Y."/>
            <person name="Liu T."/>
            <person name="Pan Y.S."/>
            <person name="Xia L.Y."/>
            <person name="Li J."/>
            <person name="Zhao F."/>
            <person name="Cao W.C."/>
        </authorList>
    </citation>
    <scope>NUCLEOTIDE SEQUENCE</scope>
    <source>
        <strain evidence="1">Rmic-2018</strain>
    </source>
</reference>
<proteinExistence type="predicted"/>
<dbReference type="AlphaFoldDB" id="A0A9J6DZ39"/>
<gene>
    <name evidence="1" type="ORF">HPB51_002275</name>
</gene>
<dbReference type="InterPro" id="IPR024079">
    <property type="entry name" value="MetalloPept_cat_dom_sf"/>
</dbReference>
<dbReference type="Gene3D" id="3.40.390.10">
    <property type="entry name" value="Collagenase (Catalytic Domain)"/>
    <property type="match status" value="1"/>
</dbReference>
<dbReference type="InterPro" id="IPR042089">
    <property type="entry name" value="Peptidase_M13_dom_2"/>
</dbReference>
<dbReference type="Proteomes" id="UP000821866">
    <property type="component" value="Chromosome 4"/>
</dbReference>
<evidence type="ECO:0000313" key="1">
    <source>
        <dbReference type="EMBL" id="KAH8027121.1"/>
    </source>
</evidence>
<reference evidence="1" key="2">
    <citation type="submission" date="2021-09" db="EMBL/GenBank/DDBJ databases">
        <authorList>
            <person name="Jia N."/>
            <person name="Wang J."/>
            <person name="Shi W."/>
            <person name="Du L."/>
            <person name="Sun Y."/>
            <person name="Zhan W."/>
            <person name="Jiang J."/>
            <person name="Wang Q."/>
            <person name="Zhang B."/>
            <person name="Ji P."/>
            <person name="Sakyi L.B."/>
            <person name="Cui X."/>
            <person name="Yuan T."/>
            <person name="Jiang B."/>
            <person name="Yang W."/>
            <person name="Lam T.T.-Y."/>
            <person name="Chang Q."/>
            <person name="Ding S."/>
            <person name="Wang X."/>
            <person name="Zhu J."/>
            <person name="Ruan X."/>
            <person name="Zhao L."/>
            <person name="Wei J."/>
            <person name="Que T."/>
            <person name="Du C."/>
            <person name="Cheng J."/>
            <person name="Dai P."/>
            <person name="Han X."/>
            <person name="Huang E."/>
            <person name="Gao Y."/>
            <person name="Liu J."/>
            <person name="Shao H."/>
            <person name="Ye R."/>
            <person name="Li L."/>
            <person name="Wei W."/>
            <person name="Wang X."/>
            <person name="Wang C."/>
            <person name="Huo Q."/>
            <person name="Li W."/>
            <person name="Guo W."/>
            <person name="Chen H."/>
            <person name="Chen S."/>
            <person name="Zhou L."/>
            <person name="Zhou L."/>
            <person name="Ni X."/>
            <person name="Tian J."/>
            <person name="Zhou Y."/>
            <person name="Sheng Y."/>
            <person name="Liu T."/>
            <person name="Pan Y."/>
            <person name="Xia L."/>
            <person name="Li J."/>
            <person name="Zhao F."/>
            <person name="Cao W."/>
        </authorList>
    </citation>
    <scope>NUCLEOTIDE SEQUENCE</scope>
    <source>
        <strain evidence="1">Rmic-2018</strain>
        <tissue evidence="1">Larvae</tissue>
    </source>
</reference>